<evidence type="ECO:0000259" key="1">
    <source>
        <dbReference type="Pfam" id="PF11716"/>
    </source>
</evidence>
<sequence length="215" mass="24197">MRMGSILRFLRPSFSFGNSLLPSPVANVAGPASSVQDDHMSKIVPDQKNWTFVLDSVCPECEYDVRAVTPGDVIAQLLDGVERYVAVLSRPEARVRTKASRWSDQEYVTHVAHMLVIMNERLDLMLEHDEPTFPNWDQDQAADAGNYNALEPEEVAAQLRSAASKYADKLGSIDEDSYSRRGLRSNGSSFTVETLNQYAWHDFVHHLWDLDSHTA</sequence>
<dbReference type="InterPro" id="IPR024344">
    <property type="entry name" value="MDMPI_metal-binding"/>
</dbReference>
<dbReference type="GO" id="GO:0046872">
    <property type="term" value="F:metal ion binding"/>
    <property type="evidence" value="ECO:0007669"/>
    <property type="project" value="InterPro"/>
</dbReference>
<keyword evidence="3" id="KW-1185">Reference proteome</keyword>
<accession>A0A6H0SNW7</accession>
<dbReference type="EMBL" id="CP032549">
    <property type="protein sequence ID" value="QIV87677.1"/>
    <property type="molecule type" value="Genomic_DNA"/>
</dbReference>
<evidence type="ECO:0000313" key="2">
    <source>
        <dbReference type="EMBL" id="QIV87677.1"/>
    </source>
</evidence>
<gene>
    <name evidence="2" type="ORF">D3791_11505</name>
</gene>
<evidence type="ECO:0000313" key="3">
    <source>
        <dbReference type="Proteomes" id="UP000502331"/>
    </source>
</evidence>
<proteinExistence type="predicted"/>
<name>A0A6H0SNW7_9MICC</name>
<dbReference type="Pfam" id="PF11716">
    <property type="entry name" value="MDMPI_N"/>
    <property type="match status" value="1"/>
</dbReference>
<dbReference type="InterPro" id="IPR034660">
    <property type="entry name" value="DinB/YfiT-like"/>
</dbReference>
<reference evidence="2 3" key="1">
    <citation type="submission" date="2018-09" db="EMBL/GenBank/DDBJ databases">
        <title>Glutamicibacter mishrai S5-52T (LMG 29155T = KCTC 39846T).</title>
        <authorList>
            <person name="Das S.K."/>
        </authorList>
    </citation>
    <scope>NUCLEOTIDE SEQUENCE [LARGE SCALE GENOMIC DNA]</scope>
    <source>
        <strain evidence="2 3">S5-52</strain>
    </source>
</reference>
<protein>
    <submittedName>
        <fullName evidence="2">DinB family protein</fullName>
    </submittedName>
</protein>
<dbReference type="SUPFAM" id="SSF109854">
    <property type="entry name" value="DinB/YfiT-like putative metalloenzymes"/>
    <property type="match status" value="1"/>
</dbReference>
<dbReference type="Proteomes" id="UP000502331">
    <property type="component" value="Chromosome"/>
</dbReference>
<feature type="domain" description="Mycothiol-dependent maleylpyruvate isomerase metal-binding" evidence="1">
    <location>
        <begin position="76"/>
        <end position="210"/>
    </location>
</feature>
<dbReference type="Gene3D" id="1.20.120.450">
    <property type="entry name" value="dinb family like domain"/>
    <property type="match status" value="1"/>
</dbReference>
<organism evidence="2 3">
    <name type="scientific">Glutamicibacter mishrai</name>
    <dbReference type="NCBI Taxonomy" id="1775880"/>
    <lineage>
        <taxon>Bacteria</taxon>
        <taxon>Bacillati</taxon>
        <taxon>Actinomycetota</taxon>
        <taxon>Actinomycetes</taxon>
        <taxon>Micrococcales</taxon>
        <taxon>Micrococcaceae</taxon>
        <taxon>Glutamicibacter</taxon>
    </lineage>
</organism>
<dbReference type="AlphaFoldDB" id="A0A6H0SNW7"/>